<feature type="compositionally biased region" description="Polar residues" evidence="1">
    <location>
        <begin position="42"/>
        <end position="54"/>
    </location>
</feature>
<accession>A0A843VBE7</accession>
<feature type="region of interest" description="Disordered" evidence="1">
    <location>
        <begin position="30"/>
        <end position="70"/>
    </location>
</feature>
<sequence>MDMNELDRELPSNSCRHYVDTAWASVDLLSQNSPDGVLGSPLVSTQPHPMSTHSPRSDEEPVESDGTGQE</sequence>
<evidence type="ECO:0000256" key="1">
    <source>
        <dbReference type="SAM" id="MobiDB-lite"/>
    </source>
</evidence>
<comment type="caution">
    <text evidence="2">The sequence shown here is derived from an EMBL/GenBank/DDBJ whole genome shotgun (WGS) entry which is preliminary data.</text>
</comment>
<dbReference type="EMBL" id="NMUH01001455">
    <property type="protein sequence ID" value="MQL92516.1"/>
    <property type="molecule type" value="Genomic_DNA"/>
</dbReference>
<reference evidence="2" key="1">
    <citation type="submission" date="2017-07" db="EMBL/GenBank/DDBJ databases">
        <title>Taro Niue Genome Assembly and Annotation.</title>
        <authorList>
            <person name="Atibalentja N."/>
            <person name="Keating K."/>
            <person name="Fields C.J."/>
        </authorList>
    </citation>
    <scope>NUCLEOTIDE SEQUENCE</scope>
    <source>
        <strain evidence="2">Niue_2</strain>
        <tissue evidence="2">Leaf</tissue>
    </source>
</reference>
<proteinExistence type="predicted"/>
<name>A0A843VBE7_COLES</name>
<evidence type="ECO:0000313" key="3">
    <source>
        <dbReference type="Proteomes" id="UP000652761"/>
    </source>
</evidence>
<dbReference type="Proteomes" id="UP000652761">
    <property type="component" value="Unassembled WGS sequence"/>
</dbReference>
<evidence type="ECO:0000313" key="2">
    <source>
        <dbReference type="EMBL" id="MQL92516.1"/>
    </source>
</evidence>
<gene>
    <name evidence="2" type="ORF">Taro_025139</name>
</gene>
<organism evidence="2 3">
    <name type="scientific">Colocasia esculenta</name>
    <name type="common">Wild taro</name>
    <name type="synonym">Arum esculentum</name>
    <dbReference type="NCBI Taxonomy" id="4460"/>
    <lineage>
        <taxon>Eukaryota</taxon>
        <taxon>Viridiplantae</taxon>
        <taxon>Streptophyta</taxon>
        <taxon>Embryophyta</taxon>
        <taxon>Tracheophyta</taxon>
        <taxon>Spermatophyta</taxon>
        <taxon>Magnoliopsida</taxon>
        <taxon>Liliopsida</taxon>
        <taxon>Araceae</taxon>
        <taxon>Aroideae</taxon>
        <taxon>Colocasieae</taxon>
        <taxon>Colocasia</taxon>
    </lineage>
</organism>
<protein>
    <submittedName>
        <fullName evidence="2">Uncharacterized protein</fullName>
    </submittedName>
</protein>
<keyword evidence="3" id="KW-1185">Reference proteome</keyword>
<dbReference type="AlphaFoldDB" id="A0A843VBE7"/>